<name>A0A078MA75_9BACL</name>
<dbReference type="SUPFAM" id="SSF51695">
    <property type="entry name" value="PLC-like phosphodiesterases"/>
    <property type="match status" value="1"/>
</dbReference>
<dbReference type="GO" id="GO:0008081">
    <property type="term" value="F:phosphoric diester hydrolase activity"/>
    <property type="evidence" value="ECO:0007669"/>
    <property type="project" value="InterPro"/>
</dbReference>
<dbReference type="PATRIC" id="fig|1461583.4.peg.916"/>
<dbReference type="AlphaFoldDB" id="A0A078MA75"/>
<dbReference type="InterPro" id="IPR030395">
    <property type="entry name" value="GP_PDE_dom"/>
</dbReference>
<dbReference type="PROSITE" id="PS51257">
    <property type="entry name" value="PROKAR_LIPOPROTEIN"/>
    <property type="match status" value="1"/>
</dbReference>
<evidence type="ECO:0000313" key="2">
    <source>
        <dbReference type="EMBL" id="CEA01576.1"/>
    </source>
</evidence>
<dbReference type="EMBL" id="LN483074">
    <property type="protein sequence ID" value="CEA01576.1"/>
    <property type="molecule type" value="Genomic_DNA"/>
</dbReference>
<dbReference type="PROSITE" id="PS51704">
    <property type="entry name" value="GP_PDE"/>
    <property type="match status" value="1"/>
</dbReference>
<dbReference type="InterPro" id="IPR017946">
    <property type="entry name" value="PLC-like_Pdiesterase_TIM-brl"/>
</dbReference>
<dbReference type="Gene3D" id="3.20.20.190">
    <property type="entry name" value="Phosphatidylinositol (PI) phosphodiesterase"/>
    <property type="match status" value="2"/>
</dbReference>
<evidence type="ECO:0000259" key="1">
    <source>
        <dbReference type="PROSITE" id="PS51704"/>
    </source>
</evidence>
<accession>A0A078MA75</accession>
<organism evidence="2">
    <name type="scientific">Metalysinibacillus saudimassiliensis</name>
    <dbReference type="NCBI Taxonomy" id="1461583"/>
    <lineage>
        <taxon>Bacteria</taxon>
        <taxon>Bacillati</taxon>
        <taxon>Bacillota</taxon>
        <taxon>Bacilli</taxon>
        <taxon>Bacillales</taxon>
        <taxon>Caryophanaceae</taxon>
        <taxon>Metalysinibacillus</taxon>
    </lineage>
</organism>
<dbReference type="CDD" id="cd08556">
    <property type="entry name" value="GDPD"/>
    <property type="match status" value="1"/>
</dbReference>
<gene>
    <name evidence="2" type="primary">glpQ</name>
    <name evidence="2" type="ORF">BN1050_00955</name>
</gene>
<dbReference type="PROSITE" id="PS50007">
    <property type="entry name" value="PIPLC_X_DOMAIN"/>
    <property type="match status" value="1"/>
</dbReference>
<dbReference type="GO" id="GO:0006629">
    <property type="term" value="P:lipid metabolic process"/>
    <property type="evidence" value="ECO:0007669"/>
    <property type="project" value="InterPro"/>
</dbReference>
<reference evidence="2" key="1">
    <citation type="submission" date="2014-07" db="EMBL/GenBank/DDBJ databases">
        <authorList>
            <person name="Urmite Genomes Urmite Genomes"/>
        </authorList>
    </citation>
    <scope>NUCLEOTIDE SEQUENCE</scope>
    <source>
        <strain evidence="2">13S34_air</strain>
    </source>
</reference>
<dbReference type="PANTHER" id="PTHR46211:SF1">
    <property type="entry name" value="GLYCEROPHOSPHODIESTER PHOSPHODIESTERASE, CYTOPLASMIC"/>
    <property type="match status" value="1"/>
</dbReference>
<sequence>MWRWIVLIGLLIISGCTTKQTFNKPLTEQVTIIAHRGASGYEKPHSVAAYDLALAMGADYIEMDVQQAKDGTLVIAHDDQSNALLFEPTLQHYRNTCIYIEIKQPTAASVATFERAITKLAPTCIVIQSFEEQALSSLQQYPLIWLVPKKQIGQVPKFAKQVGINEQYLTRKLVAQYHEQNIAVYAYTVNTTKRFEELLRYGIDGIFTDYPDQMLEIRTKKAPQ</sequence>
<dbReference type="Pfam" id="PF03009">
    <property type="entry name" value="GDPD"/>
    <property type="match status" value="2"/>
</dbReference>
<dbReference type="PANTHER" id="PTHR46211">
    <property type="entry name" value="GLYCEROPHOSPHORYL DIESTER PHOSPHODIESTERASE"/>
    <property type="match status" value="1"/>
</dbReference>
<dbReference type="HOGENOM" id="CLU_030006_3_5_9"/>
<protein>
    <submittedName>
        <fullName evidence="2">Glycerophosphoryl diester phosphodiesterase</fullName>
    </submittedName>
</protein>
<feature type="domain" description="GP-PDE" evidence="1">
    <location>
        <begin position="30"/>
        <end position="224"/>
    </location>
</feature>
<proteinExistence type="predicted"/>